<accession>A0A383B9I4</accession>
<name>A0A383B9I4_9ZZZZ</name>
<evidence type="ECO:0000313" key="1">
    <source>
        <dbReference type="EMBL" id="SVE16544.1"/>
    </source>
</evidence>
<proteinExistence type="predicted"/>
<feature type="non-terminal residue" evidence="1">
    <location>
        <position position="48"/>
    </location>
</feature>
<reference evidence="1" key="1">
    <citation type="submission" date="2018-05" db="EMBL/GenBank/DDBJ databases">
        <authorList>
            <person name="Lanie J.A."/>
            <person name="Ng W.-L."/>
            <person name="Kazmierczak K.M."/>
            <person name="Andrzejewski T.M."/>
            <person name="Davidsen T.M."/>
            <person name="Wayne K.J."/>
            <person name="Tettelin H."/>
            <person name="Glass J.I."/>
            <person name="Rusch D."/>
            <person name="Podicherti R."/>
            <person name="Tsui H.-C.T."/>
            <person name="Winkler M.E."/>
        </authorList>
    </citation>
    <scope>NUCLEOTIDE SEQUENCE</scope>
</reference>
<organism evidence="1">
    <name type="scientific">marine metagenome</name>
    <dbReference type="NCBI Taxonomy" id="408172"/>
    <lineage>
        <taxon>unclassified sequences</taxon>
        <taxon>metagenomes</taxon>
        <taxon>ecological metagenomes</taxon>
    </lineage>
</organism>
<protein>
    <recommendedName>
        <fullName evidence="2">Xylose isomerase-like TIM barrel domain-containing protein</fullName>
    </recommendedName>
</protein>
<dbReference type="AlphaFoldDB" id="A0A383B9I4"/>
<gene>
    <name evidence="1" type="ORF">METZ01_LOCUS469398</name>
</gene>
<evidence type="ECO:0008006" key="2">
    <source>
        <dbReference type="Google" id="ProtNLM"/>
    </source>
</evidence>
<dbReference type="EMBL" id="UINC01198544">
    <property type="protein sequence ID" value="SVE16544.1"/>
    <property type="molecule type" value="Genomic_DNA"/>
</dbReference>
<sequence length="48" mass="5355">MTPQKPEQLGVCSWSMLPQSPQHMAEIMQELGLKKLQLGLVPHRDDAG</sequence>